<dbReference type="RefSeq" id="WP_074241038.1">
    <property type="nucleotide sequence ID" value="NZ_FSRA01000002.1"/>
</dbReference>
<name>A0A1N6JBZ7_9BACT</name>
<dbReference type="STRING" id="536979.SAMN04488055_3832"/>
<dbReference type="InterPro" id="IPR036390">
    <property type="entry name" value="WH_DNA-bd_sf"/>
</dbReference>
<dbReference type="OrthoDB" id="770928at2"/>
<protein>
    <submittedName>
        <fullName evidence="2">HTH domain-containing protein</fullName>
    </submittedName>
</protein>
<feature type="domain" description="Helix-turn-helix type 11" evidence="1">
    <location>
        <begin position="13"/>
        <end position="61"/>
    </location>
</feature>
<dbReference type="SUPFAM" id="SSF46785">
    <property type="entry name" value="Winged helix' DNA-binding domain"/>
    <property type="match status" value="1"/>
</dbReference>
<accession>A0A1N6JBZ7</accession>
<dbReference type="AlphaFoldDB" id="A0A1N6JBZ7"/>
<evidence type="ECO:0000313" key="3">
    <source>
        <dbReference type="Proteomes" id="UP000185003"/>
    </source>
</evidence>
<organism evidence="2 3">
    <name type="scientific">Chitinophaga niabensis</name>
    <dbReference type="NCBI Taxonomy" id="536979"/>
    <lineage>
        <taxon>Bacteria</taxon>
        <taxon>Pseudomonadati</taxon>
        <taxon>Bacteroidota</taxon>
        <taxon>Chitinophagia</taxon>
        <taxon>Chitinophagales</taxon>
        <taxon>Chitinophagaceae</taxon>
        <taxon>Chitinophaga</taxon>
    </lineage>
</organism>
<sequence length="89" mass="10547">MTKDTLQRLERIDRLIQTKATGTPTKLASRIGISERCVYKYLNLMKDFGAPIKFDNGRQSYYYDEEGYFKISFFFKKHVELLIIIPFIL</sequence>
<dbReference type="EMBL" id="FSRA01000002">
    <property type="protein sequence ID" value="SIO41646.1"/>
    <property type="molecule type" value="Genomic_DNA"/>
</dbReference>
<dbReference type="Pfam" id="PF08279">
    <property type="entry name" value="HTH_11"/>
    <property type="match status" value="1"/>
</dbReference>
<dbReference type="Gene3D" id="1.10.10.10">
    <property type="entry name" value="Winged helix-like DNA-binding domain superfamily/Winged helix DNA-binding domain"/>
    <property type="match status" value="1"/>
</dbReference>
<gene>
    <name evidence="2" type="ORF">SAMN04488055_3832</name>
</gene>
<reference evidence="2 3" key="1">
    <citation type="submission" date="2016-11" db="EMBL/GenBank/DDBJ databases">
        <authorList>
            <person name="Jaros S."/>
            <person name="Januszkiewicz K."/>
            <person name="Wedrychowicz H."/>
        </authorList>
    </citation>
    <scope>NUCLEOTIDE SEQUENCE [LARGE SCALE GENOMIC DNA]</scope>
    <source>
        <strain evidence="2 3">DSM 24787</strain>
    </source>
</reference>
<dbReference type="Proteomes" id="UP000185003">
    <property type="component" value="Unassembled WGS sequence"/>
</dbReference>
<proteinExistence type="predicted"/>
<evidence type="ECO:0000259" key="1">
    <source>
        <dbReference type="Pfam" id="PF08279"/>
    </source>
</evidence>
<evidence type="ECO:0000313" key="2">
    <source>
        <dbReference type="EMBL" id="SIO41646.1"/>
    </source>
</evidence>
<keyword evidence="3" id="KW-1185">Reference proteome</keyword>
<dbReference type="InterPro" id="IPR013196">
    <property type="entry name" value="HTH_11"/>
</dbReference>
<dbReference type="InterPro" id="IPR036388">
    <property type="entry name" value="WH-like_DNA-bd_sf"/>
</dbReference>